<dbReference type="SUPFAM" id="SSF53335">
    <property type="entry name" value="S-adenosyl-L-methionine-dependent methyltransferases"/>
    <property type="match status" value="1"/>
</dbReference>
<dbReference type="RefSeq" id="WP_149799869.1">
    <property type="nucleotide sequence ID" value="NZ_FNBO01000019.1"/>
</dbReference>
<keyword evidence="3" id="KW-0949">S-adenosyl-L-methionine</keyword>
<reference evidence="5 6" key="1">
    <citation type="submission" date="2016-10" db="EMBL/GenBank/DDBJ databases">
        <authorList>
            <person name="Varghese N."/>
            <person name="Submissions S."/>
        </authorList>
    </citation>
    <scope>NUCLEOTIDE SEQUENCE [LARGE SCALE GENOMIC DNA]</scope>
    <source>
        <strain evidence="5 6">CGMCC 1.3527</strain>
    </source>
</reference>
<evidence type="ECO:0000259" key="4">
    <source>
        <dbReference type="Pfam" id="PF13649"/>
    </source>
</evidence>
<dbReference type="OrthoDB" id="6243at2157"/>
<evidence type="ECO:0000256" key="2">
    <source>
        <dbReference type="ARBA" id="ARBA00022679"/>
    </source>
</evidence>
<dbReference type="GO" id="GO:0008168">
    <property type="term" value="F:methyltransferase activity"/>
    <property type="evidence" value="ECO:0007669"/>
    <property type="project" value="UniProtKB-KW"/>
</dbReference>
<evidence type="ECO:0000313" key="6">
    <source>
        <dbReference type="Proteomes" id="UP000324020"/>
    </source>
</evidence>
<dbReference type="AlphaFoldDB" id="A0A1G7S8K1"/>
<dbReference type="Gene3D" id="3.40.50.150">
    <property type="entry name" value="Vaccinia Virus protein VP39"/>
    <property type="match status" value="1"/>
</dbReference>
<keyword evidence="2 5" id="KW-0808">Transferase</keyword>
<dbReference type="GO" id="GO:0032259">
    <property type="term" value="P:methylation"/>
    <property type="evidence" value="ECO:0007669"/>
    <property type="project" value="UniProtKB-KW"/>
</dbReference>
<name>A0A1G7S8K1_9EURY</name>
<organism evidence="5 6">
    <name type="scientific">Halorubrum xinjiangense</name>
    <dbReference type="NCBI Taxonomy" id="261291"/>
    <lineage>
        <taxon>Archaea</taxon>
        <taxon>Methanobacteriati</taxon>
        <taxon>Methanobacteriota</taxon>
        <taxon>Stenosarchaea group</taxon>
        <taxon>Halobacteria</taxon>
        <taxon>Halobacteriales</taxon>
        <taxon>Haloferacaceae</taxon>
        <taxon>Halorubrum</taxon>
    </lineage>
</organism>
<evidence type="ECO:0000256" key="1">
    <source>
        <dbReference type="ARBA" id="ARBA00022603"/>
    </source>
</evidence>
<feature type="domain" description="Methyltransferase" evidence="4">
    <location>
        <begin position="48"/>
        <end position="140"/>
    </location>
</feature>
<proteinExistence type="predicted"/>
<sequence>MEPHSVRESWTNRAGEYSPAYYAHYGPNETSALIREALDAHLDRDAAVLELGCGSGRHLEHLAANGFEDLSGIDINAEAFETMRETYPELAADGTFHCGAIEDLVGEFDDGAFDAVYSVETLQHLHPDVESAFAEIARITDDVLVTAEIEDPARESASGDPDVNYVDDETPLYYRDWGEIFTSLGLIEVDVVRGDRDTTRTFRVTD</sequence>
<keyword evidence="6" id="KW-1185">Reference proteome</keyword>
<evidence type="ECO:0000313" key="5">
    <source>
        <dbReference type="EMBL" id="SDG19387.1"/>
    </source>
</evidence>
<dbReference type="InterPro" id="IPR041698">
    <property type="entry name" value="Methyltransf_25"/>
</dbReference>
<keyword evidence="1 5" id="KW-0489">Methyltransferase</keyword>
<accession>A0A1G7S8K1</accession>
<dbReference type="CDD" id="cd02440">
    <property type="entry name" value="AdoMet_MTases"/>
    <property type="match status" value="1"/>
</dbReference>
<evidence type="ECO:0000256" key="3">
    <source>
        <dbReference type="ARBA" id="ARBA00022691"/>
    </source>
</evidence>
<dbReference type="InterPro" id="IPR029063">
    <property type="entry name" value="SAM-dependent_MTases_sf"/>
</dbReference>
<gene>
    <name evidence="5" type="ORF">SAMN04488067_11930</name>
</gene>
<dbReference type="PANTHER" id="PTHR43464:SF19">
    <property type="entry name" value="UBIQUINONE BIOSYNTHESIS O-METHYLTRANSFERASE, MITOCHONDRIAL"/>
    <property type="match status" value="1"/>
</dbReference>
<protein>
    <submittedName>
        <fullName evidence="5">Methyltransferase domain-containing protein</fullName>
    </submittedName>
</protein>
<dbReference type="Pfam" id="PF13649">
    <property type="entry name" value="Methyltransf_25"/>
    <property type="match status" value="1"/>
</dbReference>
<dbReference type="EMBL" id="FNBO01000019">
    <property type="protein sequence ID" value="SDG19387.1"/>
    <property type="molecule type" value="Genomic_DNA"/>
</dbReference>
<dbReference type="PANTHER" id="PTHR43464">
    <property type="entry name" value="METHYLTRANSFERASE"/>
    <property type="match status" value="1"/>
</dbReference>
<dbReference type="Proteomes" id="UP000324020">
    <property type="component" value="Unassembled WGS sequence"/>
</dbReference>